<dbReference type="EMBL" id="MU393548">
    <property type="protein sequence ID" value="KAI4861579.1"/>
    <property type="molecule type" value="Genomic_DNA"/>
</dbReference>
<protein>
    <submittedName>
        <fullName evidence="1">Uncharacterized protein</fullName>
    </submittedName>
</protein>
<comment type="caution">
    <text evidence="1">The sequence shown here is derived from an EMBL/GenBank/DDBJ whole genome shotgun (WGS) entry which is preliminary data.</text>
</comment>
<reference evidence="1 2" key="1">
    <citation type="journal article" date="2022" name="New Phytol.">
        <title>Ecological generalism drives hyperdiversity of secondary metabolite gene clusters in xylarialean endophytes.</title>
        <authorList>
            <person name="Franco M.E.E."/>
            <person name="Wisecaver J.H."/>
            <person name="Arnold A.E."/>
            <person name="Ju Y.M."/>
            <person name="Slot J.C."/>
            <person name="Ahrendt S."/>
            <person name="Moore L.P."/>
            <person name="Eastman K.E."/>
            <person name="Scott K."/>
            <person name="Konkel Z."/>
            <person name="Mondo S.J."/>
            <person name="Kuo A."/>
            <person name="Hayes R.D."/>
            <person name="Haridas S."/>
            <person name="Andreopoulos B."/>
            <person name="Riley R."/>
            <person name="LaButti K."/>
            <person name="Pangilinan J."/>
            <person name="Lipzen A."/>
            <person name="Amirebrahimi M."/>
            <person name="Yan J."/>
            <person name="Adam C."/>
            <person name="Keymanesh K."/>
            <person name="Ng V."/>
            <person name="Louie K."/>
            <person name="Northen T."/>
            <person name="Drula E."/>
            <person name="Henrissat B."/>
            <person name="Hsieh H.M."/>
            <person name="Youens-Clark K."/>
            <person name="Lutzoni F."/>
            <person name="Miadlikowska J."/>
            <person name="Eastwood D.C."/>
            <person name="Hamelin R.C."/>
            <person name="Grigoriev I.V."/>
            <person name="U'Ren J.M."/>
        </authorList>
    </citation>
    <scope>NUCLEOTIDE SEQUENCE [LARGE SCALE GENOMIC DNA]</scope>
    <source>
        <strain evidence="1 2">CBS 119005</strain>
    </source>
</reference>
<name>A0ACB9YQB6_9PEZI</name>
<gene>
    <name evidence="1" type="ORF">F4820DRAFT_460841</name>
</gene>
<evidence type="ECO:0000313" key="2">
    <source>
        <dbReference type="Proteomes" id="UP001497700"/>
    </source>
</evidence>
<evidence type="ECO:0000313" key="1">
    <source>
        <dbReference type="EMBL" id="KAI4861579.1"/>
    </source>
</evidence>
<sequence>MSGNVSRVVWAADWQPPPISALNFNASNEDLCKAAGAWKAASLSVLQSGQMFITANVVLPYLAFILPANATPSDGWTLSHWYENYIIQDRAEDGIPLEGSLLEKLSVFPLENCIDDVCRNLDWVGDPDVSGRGMIITYYLAAGLVTAYLCALTLSNLGISREKHMPPLKLSSIINAFEESINAFLDATLVFAASMLAAACFRLAQAFLQDSGKGKGHWMLYASIGSVYMSTFSIFPPLVLQCISHDLRRHWLRILFWIIVVILTIANEVLFDLFFETYAGDKLSDVLEDVWYGMCNPYTLLENGIIPTLHLAQALLVLNALCYVVYMSWRKRSRSIQGWPRLRNFWQKAHRYIRTLNAMICCLLMWTMIGLFHAYRDIVNGAAGDENQNSDWTFGQVLTVATWIPVAVEFLTVLKYGPEQGLSKKLSPRFTVVSVTGSSLKDDNESQYTRVEDENQDY</sequence>
<dbReference type="Proteomes" id="UP001497700">
    <property type="component" value="Unassembled WGS sequence"/>
</dbReference>
<organism evidence="1 2">
    <name type="scientific">Hypoxylon rubiginosum</name>
    <dbReference type="NCBI Taxonomy" id="110542"/>
    <lineage>
        <taxon>Eukaryota</taxon>
        <taxon>Fungi</taxon>
        <taxon>Dikarya</taxon>
        <taxon>Ascomycota</taxon>
        <taxon>Pezizomycotina</taxon>
        <taxon>Sordariomycetes</taxon>
        <taxon>Xylariomycetidae</taxon>
        <taxon>Xylariales</taxon>
        <taxon>Hypoxylaceae</taxon>
        <taxon>Hypoxylon</taxon>
    </lineage>
</organism>
<keyword evidence="2" id="KW-1185">Reference proteome</keyword>
<accession>A0ACB9YQB6</accession>
<proteinExistence type="predicted"/>